<dbReference type="EMBL" id="GEGO01006759">
    <property type="protein sequence ID" value="JAR88645.1"/>
    <property type="molecule type" value="Transcribed_RNA"/>
</dbReference>
<proteinExistence type="predicted"/>
<feature type="region of interest" description="Disordered" evidence="1">
    <location>
        <begin position="30"/>
        <end position="125"/>
    </location>
</feature>
<dbReference type="AlphaFoldDB" id="A0A147BE95"/>
<protein>
    <submittedName>
        <fullName evidence="2">Uncharacterized protein</fullName>
    </submittedName>
</protein>
<evidence type="ECO:0000313" key="2">
    <source>
        <dbReference type="EMBL" id="JAR88645.1"/>
    </source>
</evidence>
<organism evidence="2">
    <name type="scientific">Ixodes ricinus</name>
    <name type="common">Common tick</name>
    <name type="synonym">Acarus ricinus</name>
    <dbReference type="NCBI Taxonomy" id="34613"/>
    <lineage>
        <taxon>Eukaryota</taxon>
        <taxon>Metazoa</taxon>
        <taxon>Ecdysozoa</taxon>
        <taxon>Arthropoda</taxon>
        <taxon>Chelicerata</taxon>
        <taxon>Arachnida</taxon>
        <taxon>Acari</taxon>
        <taxon>Parasitiformes</taxon>
        <taxon>Ixodida</taxon>
        <taxon>Ixodoidea</taxon>
        <taxon>Ixodidae</taxon>
        <taxon>Ixodinae</taxon>
        <taxon>Ixodes</taxon>
    </lineage>
</organism>
<evidence type="ECO:0000256" key="1">
    <source>
        <dbReference type="SAM" id="MobiDB-lite"/>
    </source>
</evidence>
<accession>A0A147BE95</accession>
<reference evidence="2" key="1">
    <citation type="journal article" date="2018" name="PLoS Negl. Trop. Dis.">
        <title>Sialome diversity of ticks revealed by RNAseq of single tick salivary glands.</title>
        <authorList>
            <person name="Perner J."/>
            <person name="Kropackova S."/>
            <person name="Kopacek P."/>
            <person name="Ribeiro J.M."/>
        </authorList>
    </citation>
    <scope>NUCLEOTIDE SEQUENCE</scope>
    <source>
        <strain evidence="2">Siblings of single egg batch collected in Ceske Budejovice</strain>
        <tissue evidence="2">Salivary glands</tissue>
    </source>
</reference>
<name>A0A147BE95_IXORI</name>
<sequence length="234" mass="25449">MPTMCSLRSLLVSGRSGLTASSAADCLGWAASSSSPSPPRSLPKTWEVSRRKTRRVSASQLRCWMRRDRQSPRGSGSGPPPAPWPSTFTWRSRSVLSGPRSSRRQTQPAAPTPAGSRPFSGRMQLSQPAKRLSTSSCFSFCISSWLEPNLKVMLFTLLARSLQLSTWTQTMVGRAWGGQLSVSSLVLLRSSSPDSQKVSVELSLRLLAMACRLEAFTSVMGVRSRSTSIVVVKA</sequence>